<feature type="compositionally biased region" description="Basic and acidic residues" evidence="1">
    <location>
        <begin position="403"/>
        <end position="412"/>
    </location>
</feature>
<dbReference type="PROSITE" id="PS50017">
    <property type="entry name" value="DEATH_DOMAIN"/>
    <property type="match status" value="1"/>
</dbReference>
<dbReference type="PROSITE" id="PS50003">
    <property type="entry name" value="PH_DOMAIN"/>
    <property type="match status" value="1"/>
</dbReference>
<evidence type="ECO:0000259" key="3">
    <source>
        <dbReference type="PROSITE" id="PS50017"/>
    </source>
</evidence>
<dbReference type="Pfam" id="PF00531">
    <property type="entry name" value="Death"/>
    <property type="match status" value="1"/>
</dbReference>
<evidence type="ECO:0000313" key="4">
    <source>
        <dbReference type="EMBL" id="KAJ8026148.1"/>
    </source>
</evidence>
<dbReference type="SMART" id="SM00233">
    <property type="entry name" value="PH"/>
    <property type="match status" value="1"/>
</dbReference>
<sequence>MGDLVPVHERLQRFFSDIDFDFPTTKVHKRVSVQWLHSKYLLHEGYLRKKAPHRQNKWQRRYTMLYGHHVFYFKSVKSKMPKGWFSLRAYDKVFEEFGDDPQNRKFCIKLKNSRNNDIRVFCFEVATFADLKMWKSSFQAIIDFIHNSGLIKDSCQEHILKIKAIPPDLTPDILRKPEYSIMMDSRVSEPDLSRLARSLGRGWKSFAREKLCIPQNELDKIREENNSREDEVYAVLLQWRRRERDNATKRKLIGLLRDFCDEIDYCEWEFLERSDTHDYLNEDMDNDEDSSDGDGSDRDVYDDVEPSSQRYSNDLFNVPAQDEDFECQNSEDEVLPNMQDYPPPRVDPSHPYLIPKDQQTGVTPPAKPVPPRQRLHSEPRHTTDQTPGPVLPHNNVPSGTWRMHGDLNHADGKVPGPALPPRPRPPVESRLQPHVNPHRPPLERPPTLPRRSWAPESGPPPPVHFSLNENTNQWTEAPPPLPPSPPPPPPRIQHVQNNSNQLNTPQPPPISRSLPRVNAWTRPHNTQQENMVQGRLSPPRRPPPVAGADLQRNPLFQRPRMNSTFAAELEQVLRR</sequence>
<feature type="compositionally biased region" description="Pro residues" evidence="1">
    <location>
        <begin position="477"/>
        <end position="491"/>
    </location>
</feature>
<dbReference type="InterPro" id="IPR011993">
    <property type="entry name" value="PH-like_dom_sf"/>
</dbReference>
<dbReference type="AlphaFoldDB" id="A0A9Q1BHH4"/>
<dbReference type="InterPro" id="IPR001849">
    <property type="entry name" value="PH_domain"/>
</dbReference>
<dbReference type="Gene3D" id="1.10.533.10">
    <property type="entry name" value="Death Domain, Fas"/>
    <property type="match status" value="1"/>
</dbReference>
<evidence type="ECO:0000256" key="1">
    <source>
        <dbReference type="SAM" id="MobiDB-lite"/>
    </source>
</evidence>
<feature type="compositionally biased region" description="Pro residues" evidence="1">
    <location>
        <begin position="417"/>
        <end position="426"/>
    </location>
</feature>
<gene>
    <name evidence="4" type="ORF">HOLleu_33908</name>
</gene>
<organism evidence="4 5">
    <name type="scientific">Holothuria leucospilota</name>
    <name type="common">Black long sea cucumber</name>
    <name type="synonym">Mertensiothuria leucospilota</name>
    <dbReference type="NCBI Taxonomy" id="206669"/>
    <lineage>
        <taxon>Eukaryota</taxon>
        <taxon>Metazoa</taxon>
        <taxon>Echinodermata</taxon>
        <taxon>Eleutherozoa</taxon>
        <taxon>Echinozoa</taxon>
        <taxon>Holothuroidea</taxon>
        <taxon>Aspidochirotacea</taxon>
        <taxon>Aspidochirotida</taxon>
        <taxon>Holothuriidae</taxon>
        <taxon>Holothuria</taxon>
    </lineage>
</organism>
<dbReference type="InterPro" id="IPR011029">
    <property type="entry name" value="DEATH-like_dom_sf"/>
</dbReference>
<dbReference type="PANTHER" id="PTHR15126:SF4">
    <property type="entry name" value="SH3 DOMAIN-BINDING PROTEIN 2"/>
    <property type="match status" value="1"/>
</dbReference>
<feature type="region of interest" description="Disordered" evidence="1">
    <location>
        <begin position="279"/>
        <end position="313"/>
    </location>
</feature>
<feature type="domain" description="Death" evidence="3">
    <location>
        <begin position="188"/>
        <end position="258"/>
    </location>
</feature>
<proteinExistence type="predicted"/>
<protein>
    <recommendedName>
        <fullName evidence="6">PH domain-containing protein</fullName>
    </recommendedName>
</protein>
<evidence type="ECO:0008006" key="6">
    <source>
        <dbReference type="Google" id="ProtNLM"/>
    </source>
</evidence>
<dbReference type="CDD" id="cd01670">
    <property type="entry name" value="Death"/>
    <property type="match status" value="1"/>
</dbReference>
<feature type="compositionally biased region" description="Polar residues" evidence="1">
    <location>
        <begin position="494"/>
        <end position="504"/>
    </location>
</feature>
<feature type="region of interest" description="Disordered" evidence="1">
    <location>
        <begin position="526"/>
        <end position="562"/>
    </location>
</feature>
<feature type="domain" description="PH" evidence="2">
    <location>
        <begin position="40"/>
        <end position="143"/>
    </location>
</feature>
<dbReference type="InterPro" id="IPR000488">
    <property type="entry name" value="Death_dom"/>
</dbReference>
<evidence type="ECO:0000259" key="2">
    <source>
        <dbReference type="PROSITE" id="PS50003"/>
    </source>
</evidence>
<accession>A0A9Q1BHH4</accession>
<dbReference type="Proteomes" id="UP001152320">
    <property type="component" value="Chromosome 17"/>
</dbReference>
<comment type="caution">
    <text evidence="4">The sequence shown here is derived from an EMBL/GenBank/DDBJ whole genome shotgun (WGS) entry which is preliminary data.</text>
</comment>
<dbReference type="SUPFAM" id="SSF47986">
    <property type="entry name" value="DEATH domain"/>
    <property type="match status" value="1"/>
</dbReference>
<dbReference type="OrthoDB" id="10058437at2759"/>
<reference evidence="4" key="1">
    <citation type="submission" date="2021-10" db="EMBL/GenBank/DDBJ databases">
        <title>Tropical sea cucumber genome reveals ecological adaptation and Cuvierian tubules defense mechanism.</title>
        <authorList>
            <person name="Chen T."/>
        </authorList>
    </citation>
    <scope>NUCLEOTIDE SEQUENCE</scope>
    <source>
        <strain evidence="4">Nanhai2018</strain>
        <tissue evidence="4">Muscle</tissue>
    </source>
</reference>
<keyword evidence="5" id="KW-1185">Reference proteome</keyword>
<dbReference type="GO" id="GO:0017124">
    <property type="term" value="F:SH3 domain binding"/>
    <property type="evidence" value="ECO:0007669"/>
    <property type="project" value="TreeGrafter"/>
</dbReference>
<dbReference type="PANTHER" id="PTHR15126">
    <property type="entry name" value="SH3-BINDING"/>
    <property type="match status" value="1"/>
</dbReference>
<name>A0A9Q1BHH4_HOLLE</name>
<dbReference type="Pfam" id="PF00169">
    <property type="entry name" value="PH"/>
    <property type="match status" value="1"/>
</dbReference>
<dbReference type="EMBL" id="JAIZAY010000017">
    <property type="protein sequence ID" value="KAJ8026148.1"/>
    <property type="molecule type" value="Genomic_DNA"/>
</dbReference>
<dbReference type="InterPro" id="IPR035848">
    <property type="entry name" value="SH3BP2"/>
</dbReference>
<feature type="compositionally biased region" description="Acidic residues" evidence="1">
    <location>
        <begin position="281"/>
        <end position="294"/>
    </location>
</feature>
<evidence type="ECO:0000313" key="5">
    <source>
        <dbReference type="Proteomes" id="UP001152320"/>
    </source>
</evidence>
<feature type="region of interest" description="Disordered" evidence="1">
    <location>
        <begin position="334"/>
        <end position="513"/>
    </location>
</feature>
<dbReference type="GO" id="GO:0007165">
    <property type="term" value="P:signal transduction"/>
    <property type="evidence" value="ECO:0007669"/>
    <property type="project" value="InterPro"/>
</dbReference>
<dbReference type="SUPFAM" id="SSF50729">
    <property type="entry name" value="PH domain-like"/>
    <property type="match status" value="1"/>
</dbReference>
<dbReference type="Gene3D" id="2.30.29.30">
    <property type="entry name" value="Pleckstrin-homology domain (PH domain)/Phosphotyrosine-binding domain (PTB)"/>
    <property type="match status" value="1"/>
</dbReference>